<evidence type="ECO:0000256" key="2">
    <source>
        <dbReference type="SAM" id="Phobius"/>
    </source>
</evidence>
<dbReference type="InterPro" id="IPR018392">
    <property type="entry name" value="LysM"/>
</dbReference>
<reference evidence="5 7" key="2">
    <citation type="submission" date="2020-07" db="EMBL/GenBank/DDBJ databases">
        <title>Sequencing the genomes of 1000 actinobacteria strains.</title>
        <authorList>
            <person name="Klenk H.-P."/>
        </authorList>
    </citation>
    <scope>NUCLEOTIDE SEQUENCE [LARGE SCALE GENOMIC DNA]</scope>
    <source>
        <strain evidence="5 7">DSM 10309</strain>
    </source>
</reference>
<keyword evidence="2" id="KW-1133">Transmembrane helix</keyword>
<feature type="region of interest" description="Disordered" evidence="1">
    <location>
        <begin position="1"/>
        <end position="26"/>
    </location>
</feature>
<dbReference type="AlphaFoldDB" id="A0A7W3JI49"/>
<dbReference type="Proteomes" id="UP000522688">
    <property type="component" value="Unassembled WGS sequence"/>
</dbReference>
<keyword evidence="6" id="KW-1185">Reference proteome</keyword>
<keyword evidence="2" id="KW-0812">Transmembrane</keyword>
<evidence type="ECO:0000313" key="5">
    <source>
        <dbReference type="EMBL" id="MBA8813211.1"/>
    </source>
</evidence>
<feature type="transmembrane region" description="Helical" evidence="2">
    <location>
        <begin position="45"/>
        <end position="65"/>
    </location>
</feature>
<feature type="compositionally biased region" description="Polar residues" evidence="1">
    <location>
        <begin position="1"/>
        <end position="16"/>
    </location>
</feature>
<dbReference type="Proteomes" id="UP000321154">
    <property type="component" value="Unassembled WGS sequence"/>
</dbReference>
<proteinExistence type="predicted"/>
<keyword evidence="2" id="KW-0472">Membrane</keyword>
<dbReference type="OrthoDB" id="5084290at2"/>
<evidence type="ECO:0000259" key="3">
    <source>
        <dbReference type="PROSITE" id="PS51782"/>
    </source>
</evidence>
<dbReference type="InterPro" id="IPR036779">
    <property type="entry name" value="LysM_dom_sf"/>
</dbReference>
<dbReference type="EMBL" id="BJUV01000009">
    <property type="protein sequence ID" value="GEK82862.1"/>
    <property type="molecule type" value="Genomic_DNA"/>
</dbReference>
<evidence type="ECO:0000256" key="1">
    <source>
        <dbReference type="SAM" id="MobiDB-lite"/>
    </source>
</evidence>
<sequence>MSAITITPRTISSDSGTPRGADVPASAREAVPRVRLRITRRGRRVLGAVVALVVAAVVGAILLAGPGAVASNLSSTTTFEYVTVDGGDTLWQVASEIAPTKDPRDVISDIVRLNNLSSTEVAAGQSLAVPTQYSN</sequence>
<gene>
    <name evidence="5" type="ORF">FB463_001460</name>
    <name evidence="4" type="ORF">FFA01_11710</name>
</gene>
<accession>A0A7W3JI49</accession>
<evidence type="ECO:0000313" key="7">
    <source>
        <dbReference type="Proteomes" id="UP000522688"/>
    </source>
</evidence>
<feature type="domain" description="LysM" evidence="3">
    <location>
        <begin position="80"/>
        <end position="129"/>
    </location>
</feature>
<evidence type="ECO:0000313" key="6">
    <source>
        <dbReference type="Proteomes" id="UP000321154"/>
    </source>
</evidence>
<name>A0A7W3JI49_9MICO</name>
<reference evidence="4 6" key="1">
    <citation type="submission" date="2019-07" db="EMBL/GenBank/DDBJ databases">
        <title>Whole genome shotgun sequence of Frigoribacterium faeni NBRC 103066.</title>
        <authorList>
            <person name="Hosoyama A."/>
            <person name="Uohara A."/>
            <person name="Ohji S."/>
            <person name="Ichikawa N."/>
        </authorList>
    </citation>
    <scope>NUCLEOTIDE SEQUENCE [LARGE SCALE GENOMIC DNA]</scope>
    <source>
        <strain evidence="4 6">NBRC 103066</strain>
    </source>
</reference>
<dbReference type="PROSITE" id="PS51782">
    <property type="entry name" value="LYSM"/>
    <property type="match status" value="1"/>
</dbReference>
<evidence type="ECO:0000313" key="4">
    <source>
        <dbReference type="EMBL" id="GEK82862.1"/>
    </source>
</evidence>
<dbReference type="SMART" id="SM00257">
    <property type="entry name" value="LysM"/>
    <property type="match status" value="1"/>
</dbReference>
<dbReference type="EMBL" id="JACGWW010000002">
    <property type="protein sequence ID" value="MBA8813211.1"/>
    <property type="molecule type" value="Genomic_DNA"/>
</dbReference>
<protein>
    <recommendedName>
        <fullName evidence="3">LysM domain-containing protein</fullName>
    </recommendedName>
</protein>
<dbReference type="RefSeq" id="WP_146853949.1">
    <property type="nucleotide sequence ID" value="NZ_BAAAHR010000001.1"/>
</dbReference>
<comment type="caution">
    <text evidence="5">The sequence shown here is derived from an EMBL/GenBank/DDBJ whole genome shotgun (WGS) entry which is preliminary data.</text>
</comment>
<dbReference type="Pfam" id="PF01476">
    <property type="entry name" value="LysM"/>
    <property type="match status" value="1"/>
</dbReference>
<organism evidence="5 7">
    <name type="scientific">Frigoribacterium faeni</name>
    <dbReference type="NCBI Taxonomy" id="145483"/>
    <lineage>
        <taxon>Bacteria</taxon>
        <taxon>Bacillati</taxon>
        <taxon>Actinomycetota</taxon>
        <taxon>Actinomycetes</taxon>
        <taxon>Micrococcales</taxon>
        <taxon>Microbacteriaceae</taxon>
        <taxon>Frigoribacterium</taxon>
    </lineage>
</organism>
<dbReference type="Gene3D" id="3.10.350.10">
    <property type="entry name" value="LysM domain"/>
    <property type="match status" value="1"/>
</dbReference>